<dbReference type="Proteomes" id="UP000807342">
    <property type="component" value="Unassembled WGS sequence"/>
</dbReference>
<accession>A0A9P5X7F1</accession>
<feature type="non-terminal residue" evidence="1">
    <location>
        <position position="64"/>
    </location>
</feature>
<evidence type="ECO:0000313" key="1">
    <source>
        <dbReference type="EMBL" id="KAF9446253.1"/>
    </source>
</evidence>
<dbReference type="AlphaFoldDB" id="A0A9P5X7F1"/>
<organism evidence="1 2">
    <name type="scientific">Macrolepiota fuliginosa MF-IS2</name>
    <dbReference type="NCBI Taxonomy" id="1400762"/>
    <lineage>
        <taxon>Eukaryota</taxon>
        <taxon>Fungi</taxon>
        <taxon>Dikarya</taxon>
        <taxon>Basidiomycota</taxon>
        <taxon>Agaricomycotina</taxon>
        <taxon>Agaricomycetes</taxon>
        <taxon>Agaricomycetidae</taxon>
        <taxon>Agaricales</taxon>
        <taxon>Agaricineae</taxon>
        <taxon>Agaricaceae</taxon>
        <taxon>Macrolepiota</taxon>
    </lineage>
</organism>
<name>A0A9P5X7F1_9AGAR</name>
<sequence>RALVHVLVLAGHSQTQVGSVIKTISGALGTPASHRISHWIVGRVILEEGIAVKLQLGSEILNTK</sequence>
<protein>
    <submittedName>
        <fullName evidence="1">Uncharacterized protein</fullName>
    </submittedName>
</protein>
<gene>
    <name evidence="1" type="ORF">P691DRAFT_621812</name>
</gene>
<reference evidence="1" key="1">
    <citation type="submission" date="2020-11" db="EMBL/GenBank/DDBJ databases">
        <authorList>
            <consortium name="DOE Joint Genome Institute"/>
            <person name="Ahrendt S."/>
            <person name="Riley R."/>
            <person name="Andreopoulos W."/>
            <person name="Labutti K."/>
            <person name="Pangilinan J."/>
            <person name="Ruiz-Duenas F.J."/>
            <person name="Barrasa J.M."/>
            <person name="Sanchez-Garcia M."/>
            <person name="Camarero S."/>
            <person name="Miyauchi S."/>
            <person name="Serrano A."/>
            <person name="Linde D."/>
            <person name="Babiker R."/>
            <person name="Drula E."/>
            <person name="Ayuso-Fernandez I."/>
            <person name="Pacheco R."/>
            <person name="Padilla G."/>
            <person name="Ferreira P."/>
            <person name="Barriuso J."/>
            <person name="Kellner H."/>
            <person name="Castanera R."/>
            <person name="Alfaro M."/>
            <person name="Ramirez L."/>
            <person name="Pisabarro A.G."/>
            <person name="Kuo A."/>
            <person name="Tritt A."/>
            <person name="Lipzen A."/>
            <person name="He G."/>
            <person name="Yan M."/>
            <person name="Ng V."/>
            <person name="Cullen D."/>
            <person name="Martin F."/>
            <person name="Rosso M.-N."/>
            <person name="Henrissat B."/>
            <person name="Hibbett D."/>
            <person name="Martinez A.T."/>
            <person name="Grigoriev I.V."/>
        </authorList>
    </citation>
    <scope>NUCLEOTIDE SEQUENCE</scope>
    <source>
        <strain evidence="1">MF-IS2</strain>
    </source>
</reference>
<feature type="non-terminal residue" evidence="1">
    <location>
        <position position="1"/>
    </location>
</feature>
<keyword evidence="2" id="KW-1185">Reference proteome</keyword>
<dbReference type="EMBL" id="MU151255">
    <property type="protein sequence ID" value="KAF9446253.1"/>
    <property type="molecule type" value="Genomic_DNA"/>
</dbReference>
<proteinExistence type="predicted"/>
<comment type="caution">
    <text evidence="1">The sequence shown here is derived from an EMBL/GenBank/DDBJ whole genome shotgun (WGS) entry which is preliminary data.</text>
</comment>
<evidence type="ECO:0000313" key="2">
    <source>
        <dbReference type="Proteomes" id="UP000807342"/>
    </source>
</evidence>